<dbReference type="EMBL" id="JACIEK010000013">
    <property type="protein sequence ID" value="MBB3999990.1"/>
    <property type="molecule type" value="Genomic_DNA"/>
</dbReference>
<dbReference type="RefSeq" id="WP_183201479.1">
    <property type="nucleotide sequence ID" value="NZ_JACIEK010000013.1"/>
</dbReference>
<keyword evidence="5" id="KW-1185">Reference proteome</keyword>
<proteinExistence type="predicted"/>
<evidence type="ECO:0000313" key="4">
    <source>
        <dbReference type="EMBL" id="MBB3999990.1"/>
    </source>
</evidence>
<keyword evidence="4" id="KW-0689">Ribosomal protein</keyword>
<keyword evidence="4" id="KW-0687">Ribonucleoprotein</keyword>
<evidence type="ECO:0000313" key="5">
    <source>
        <dbReference type="Proteomes" id="UP000542776"/>
    </source>
</evidence>
<keyword evidence="1" id="KW-0808">Transferase</keyword>
<feature type="domain" description="N-acetyltransferase" evidence="3">
    <location>
        <begin position="6"/>
        <end position="168"/>
    </location>
</feature>
<dbReference type="AlphaFoldDB" id="A0A7W6MLN1"/>
<sequence>MKTIAAEIRLAETRDAAALAPVHAASWQAAYGGLIPHRSLSRMLERRGAPWWRQAIVNRATILVVEYGGEIVGYATIGRNRTHALTVEGEIYEIYLRPEFQGIGFGRRLFDSARTLLRARGLKGLAVWALEDNDNALRFYEACGGVDIATGSENFEGRILRKVAFTFS</sequence>
<reference evidence="4 5" key="1">
    <citation type="submission" date="2020-08" db="EMBL/GenBank/DDBJ databases">
        <title>Genomic Encyclopedia of Type Strains, Phase IV (KMG-IV): sequencing the most valuable type-strain genomes for metagenomic binning, comparative biology and taxonomic classification.</title>
        <authorList>
            <person name="Goeker M."/>
        </authorList>
    </citation>
    <scope>NUCLEOTIDE SEQUENCE [LARGE SCALE GENOMIC DNA]</scope>
    <source>
        <strain evidence="4 5">DSM 102238</strain>
    </source>
</reference>
<dbReference type="Proteomes" id="UP000542776">
    <property type="component" value="Unassembled WGS sequence"/>
</dbReference>
<dbReference type="GO" id="GO:0005840">
    <property type="term" value="C:ribosome"/>
    <property type="evidence" value="ECO:0007669"/>
    <property type="project" value="UniProtKB-KW"/>
</dbReference>
<dbReference type="PANTHER" id="PTHR43877">
    <property type="entry name" value="AMINOALKYLPHOSPHONATE N-ACETYLTRANSFERASE-RELATED-RELATED"/>
    <property type="match status" value="1"/>
</dbReference>
<dbReference type="InterPro" id="IPR000182">
    <property type="entry name" value="GNAT_dom"/>
</dbReference>
<name>A0A7W6MLN1_9HYPH</name>
<dbReference type="Gene3D" id="3.40.630.30">
    <property type="match status" value="1"/>
</dbReference>
<accession>A0A7W6MLN1</accession>
<dbReference type="SUPFAM" id="SSF55729">
    <property type="entry name" value="Acyl-CoA N-acyltransferases (Nat)"/>
    <property type="match status" value="1"/>
</dbReference>
<keyword evidence="2" id="KW-0012">Acyltransferase</keyword>
<comment type="caution">
    <text evidence="4">The sequence shown here is derived from an EMBL/GenBank/DDBJ whole genome shotgun (WGS) entry which is preliminary data.</text>
</comment>
<protein>
    <submittedName>
        <fullName evidence="4">Ribosomal protein S18 acetylase RimI-like enzyme</fullName>
    </submittedName>
</protein>
<dbReference type="PROSITE" id="PS51186">
    <property type="entry name" value="GNAT"/>
    <property type="match status" value="1"/>
</dbReference>
<evidence type="ECO:0000259" key="3">
    <source>
        <dbReference type="PROSITE" id="PS51186"/>
    </source>
</evidence>
<evidence type="ECO:0000256" key="2">
    <source>
        <dbReference type="ARBA" id="ARBA00023315"/>
    </source>
</evidence>
<evidence type="ECO:0000256" key="1">
    <source>
        <dbReference type="ARBA" id="ARBA00022679"/>
    </source>
</evidence>
<organism evidence="4 5">
    <name type="scientific">Aureimonas pseudogalii</name>
    <dbReference type="NCBI Taxonomy" id="1744844"/>
    <lineage>
        <taxon>Bacteria</taxon>
        <taxon>Pseudomonadati</taxon>
        <taxon>Pseudomonadota</taxon>
        <taxon>Alphaproteobacteria</taxon>
        <taxon>Hyphomicrobiales</taxon>
        <taxon>Aurantimonadaceae</taxon>
        <taxon>Aureimonas</taxon>
    </lineage>
</organism>
<dbReference type="Pfam" id="PF00583">
    <property type="entry name" value="Acetyltransf_1"/>
    <property type="match status" value="1"/>
</dbReference>
<gene>
    <name evidence="4" type="ORF">GGR04_003862</name>
</gene>
<dbReference type="InterPro" id="IPR016181">
    <property type="entry name" value="Acyl_CoA_acyltransferase"/>
</dbReference>
<dbReference type="CDD" id="cd04301">
    <property type="entry name" value="NAT_SF"/>
    <property type="match status" value="1"/>
</dbReference>
<dbReference type="InterPro" id="IPR050832">
    <property type="entry name" value="Bact_Acetyltransf"/>
</dbReference>
<dbReference type="GO" id="GO:0016747">
    <property type="term" value="F:acyltransferase activity, transferring groups other than amino-acyl groups"/>
    <property type="evidence" value="ECO:0007669"/>
    <property type="project" value="InterPro"/>
</dbReference>